<dbReference type="KEGG" id="blr:BRLA_c023250"/>
<dbReference type="AlphaFoldDB" id="A0A075R597"/>
<dbReference type="Proteomes" id="UP000005850">
    <property type="component" value="Chromosome"/>
</dbReference>
<keyword evidence="2" id="KW-1185">Reference proteome</keyword>
<accession>A0A075R597</accession>
<protein>
    <submittedName>
        <fullName evidence="1">Uncharacterized protein</fullName>
    </submittedName>
</protein>
<name>A0A075R597_BRELA</name>
<proteinExistence type="predicted"/>
<evidence type="ECO:0000313" key="1">
    <source>
        <dbReference type="EMBL" id="AIG26646.1"/>
    </source>
</evidence>
<sequence length="188" mass="21989">MKFSKEELETIIDGNPVGSFHPYNLYEYDYDQTDKYIKSVVESIQKIKGLSFEVDFDSHGSGYASYVSVFCWKNEESLARQAGGLRYYTGIRLYICRLAPVAVFGKGQISIHRSNIGHDFLTINQIYEIPEGNWKNEVENIVRILKDYSYELLDKDYLKETLCFEAYIPTILVDKPYKVYDALFYWED</sequence>
<dbReference type="HOGENOM" id="CLU_1389636_0_0_9"/>
<organism evidence="1 2">
    <name type="scientific">Brevibacillus laterosporus LMG 15441</name>
    <dbReference type="NCBI Taxonomy" id="1042163"/>
    <lineage>
        <taxon>Bacteria</taxon>
        <taxon>Bacillati</taxon>
        <taxon>Bacillota</taxon>
        <taxon>Bacilli</taxon>
        <taxon>Bacillales</taxon>
        <taxon>Paenibacillaceae</taxon>
        <taxon>Brevibacillus</taxon>
    </lineage>
</organism>
<gene>
    <name evidence="1" type="ORF">BRLA_c023250</name>
</gene>
<dbReference type="EMBL" id="CP007806">
    <property type="protein sequence ID" value="AIG26646.1"/>
    <property type="molecule type" value="Genomic_DNA"/>
</dbReference>
<dbReference type="eggNOG" id="ENOG50335DC">
    <property type="taxonomic scope" value="Bacteria"/>
</dbReference>
<dbReference type="STRING" id="1042163.BRLA_c023250"/>
<dbReference type="RefSeq" id="WP_003337544.1">
    <property type="nucleotide sequence ID" value="NZ_CP007806.1"/>
</dbReference>
<reference evidence="1 2" key="1">
    <citation type="journal article" date="2011" name="J. Bacteriol.">
        <title>Genome sequence of Brevibacillus laterosporus LMG 15441, a pathogen of invertebrates.</title>
        <authorList>
            <person name="Djukic M."/>
            <person name="Poehlein A."/>
            <person name="Thurmer A."/>
            <person name="Daniel R."/>
        </authorList>
    </citation>
    <scope>NUCLEOTIDE SEQUENCE [LARGE SCALE GENOMIC DNA]</scope>
    <source>
        <strain evidence="1 2">LMG 15441</strain>
    </source>
</reference>
<evidence type="ECO:0000313" key="2">
    <source>
        <dbReference type="Proteomes" id="UP000005850"/>
    </source>
</evidence>